<accession>S8CF98</accession>
<evidence type="ECO:0000313" key="3">
    <source>
        <dbReference type="Proteomes" id="UP000015453"/>
    </source>
</evidence>
<proteinExistence type="predicted"/>
<reference evidence="2 3" key="1">
    <citation type="journal article" date="2013" name="BMC Genomics">
        <title>The miniature genome of a carnivorous plant Genlisea aurea contains a low number of genes and short non-coding sequences.</title>
        <authorList>
            <person name="Leushkin E.V."/>
            <person name="Sutormin R.A."/>
            <person name="Nabieva E.R."/>
            <person name="Penin A.A."/>
            <person name="Kondrashov A.S."/>
            <person name="Logacheva M.D."/>
        </authorList>
    </citation>
    <scope>NUCLEOTIDE SEQUENCE [LARGE SCALE GENOMIC DNA]</scope>
</reference>
<feature type="compositionally biased region" description="Basic and acidic residues" evidence="1">
    <location>
        <begin position="36"/>
        <end position="45"/>
    </location>
</feature>
<keyword evidence="3" id="KW-1185">Reference proteome</keyword>
<organism evidence="2 3">
    <name type="scientific">Genlisea aurea</name>
    <dbReference type="NCBI Taxonomy" id="192259"/>
    <lineage>
        <taxon>Eukaryota</taxon>
        <taxon>Viridiplantae</taxon>
        <taxon>Streptophyta</taxon>
        <taxon>Embryophyta</taxon>
        <taxon>Tracheophyta</taxon>
        <taxon>Spermatophyta</taxon>
        <taxon>Magnoliopsida</taxon>
        <taxon>eudicotyledons</taxon>
        <taxon>Gunneridae</taxon>
        <taxon>Pentapetalae</taxon>
        <taxon>asterids</taxon>
        <taxon>lamiids</taxon>
        <taxon>Lamiales</taxon>
        <taxon>Lentibulariaceae</taxon>
        <taxon>Genlisea</taxon>
    </lineage>
</organism>
<sequence length="102" mass="11384">PPPCLDVLKVWQATAQHGGFFSARSESPTSTLNAENEGKEFEASVHESSTSYSVEDYAVADLDPITSDFNFMGACDYLQEFEESRSCYWNNLLTTSPLLYNN</sequence>
<dbReference type="Proteomes" id="UP000015453">
    <property type="component" value="Unassembled WGS sequence"/>
</dbReference>
<name>S8CF98_9LAMI</name>
<evidence type="ECO:0000256" key="1">
    <source>
        <dbReference type="SAM" id="MobiDB-lite"/>
    </source>
</evidence>
<evidence type="ECO:0000313" key="2">
    <source>
        <dbReference type="EMBL" id="EPS65550.1"/>
    </source>
</evidence>
<feature type="non-terminal residue" evidence="2">
    <location>
        <position position="1"/>
    </location>
</feature>
<feature type="compositionally biased region" description="Polar residues" evidence="1">
    <location>
        <begin position="24"/>
        <end position="34"/>
    </location>
</feature>
<dbReference type="AlphaFoldDB" id="S8CF98"/>
<gene>
    <name evidence="2" type="ORF">M569_09228</name>
</gene>
<protein>
    <submittedName>
        <fullName evidence="2">Uncharacterized protein</fullName>
    </submittedName>
</protein>
<feature type="region of interest" description="Disordered" evidence="1">
    <location>
        <begin position="21"/>
        <end position="46"/>
    </location>
</feature>
<dbReference type="EMBL" id="AUSU01004159">
    <property type="protein sequence ID" value="EPS65550.1"/>
    <property type="molecule type" value="Genomic_DNA"/>
</dbReference>
<comment type="caution">
    <text evidence="2">The sequence shown here is derived from an EMBL/GenBank/DDBJ whole genome shotgun (WGS) entry which is preliminary data.</text>
</comment>